<comment type="caution">
    <text evidence="8">The sequence shown here is derived from an EMBL/GenBank/DDBJ whole genome shotgun (WGS) entry which is preliminary data.</text>
</comment>
<feature type="transmembrane region" description="Helical" evidence="6">
    <location>
        <begin position="251"/>
        <end position="277"/>
    </location>
</feature>
<reference evidence="8 9" key="1">
    <citation type="submission" date="2016-11" db="EMBL/GenBank/DDBJ databases">
        <title>Study of marine rhodopsin-containing bacteria.</title>
        <authorList>
            <person name="Yoshizawa S."/>
            <person name="Kumagai Y."/>
            <person name="Kogure K."/>
        </authorList>
    </citation>
    <scope>NUCLEOTIDE SEQUENCE [LARGE SCALE GENOMIC DNA]</scope>
    <source>
        <strain evidence="8 9">SAORIC-28</strain>
    </source>
</reference>
<dbReference type="InterPro" id="IPR044770">
    <property type="entry name" value="MFS_spinster-like"/>
</dbReference>
<dbReference type="OrthoDB" id="9788453at2"/>
<feature type="transmembrane region" description="Helical" evidence="6">
    <location>
        <begin position="47"/>
        <end position="67"/>
    </location>
</feature>
<dbReference type="Pfam" id="PF07690">
    <property type="entry name" value="MFS_1"/>
    <property type="match status" value="1"/>
</dbReference>
<feature type="transmembrane region" description="Helical" evidence="6">
    <location>
        <begin position="289"/>
        <end position="308"/>
    </location>
</feature>
<proteinExistence type="predicted"/>
<dbReference type="RefSeq" id="WP_095508609.1">
    <property type="nucleotide sequence ID" value="NZ_MQWD01000001.1"/>
</dbReference>
<comment type="subcellular location">
    <subcellularLocation>
        <location evidence="1">Membrane</location>
        <topology evidence="1">Multi-pass membrane protein</topology>
    </subcellularLocation>
</comment>
<keyword evidence="4 6" id="KW-1133">Transmembrane helix</keyword>
<accession>A0A271IUU5</accession>
<dbReference type="EMBL" id="MQWD01000001">
    <property type="protein sequence ID" value="PAP74983.1"/>
    <property type="molecule type" value="Genomic_DNA"/>
</dbReference>
<sequence length="444" mass="46439">MPEASPTTNPRRVLLLLFLANLLNFFDRTIPAILNEPIRLEWGLSDLQLGLIGAAFTLVYAIAGLPLGRLADRGSRTKIMGWGLIVWSGFTAANAAAWNFGSFLVARMGVGVGEASYAPASNALIGDLFPAEKRSRALGLFMLGLPLGLLLAFFSVGPIVAAFGDWRAAFVVAAVPGFVLAAFLFLIREPERGASEKVRSAGAEVDRPVRRVLTTRTILWIILSGITINFAAYAGNGFLVPMIQRYFGLELTAAAITTGLIVGVTGLIGLTVGGSVADRIYARKPSGRLVYGAASLVVAALATAAALATGDGSVALFAALFGLGWLAQYAYYTSVYPAIQDVVAPRLRATAVALYFAGMYLLGGAFGPVVVGGLSDALAQRAMTAGGATALDGGFRAVGLHDAMYLIPVALALTAAFVFFASRSFDADAARMERQLAGDVSTES</sequence>
<evidence type="ECO:0000256" key="6">
    <source>
        <dbReference type="SAM" id="Phobius"/>
    </source>
</evidence>
<evidence type="ECO:0000256" key="4">
    <source>
        <dbReference type="ARBA" id="ARBA00022989"/>
    </source>
</evidence>
<evidence type="ECO:0000256" key="5">
    <source>
        <dbReference type="ARBA" id="ARBA00023136"/>
    </source>
</evidence>
<evidence type="ECO:0000313" key="9">
    <source>
        <dbReference type="Proteomes" id="UP000216339"/>
    </source>
</evidence>
<dbReference type="InterPro" id="IPR011701">
    <property type="entry name" value="MFS"/>
</dbReference>
<dbReference type="PROSITE" id="PS50850">
    <property type="entry name" value="MFS"/>
    <property type="match status" value="1"/>
</dbReference>
<evidence type="ECO:0000256" key="3">
    <source>
        <dbReference type="ARBA" id="ARBA00022692"/>
    </source>
</evidence>
<dbReference type="Gene3D" id="1.20.1250.20">
    <property type="entry name" value="MFS general substrate transporter like domains"/>
    <property type="match status" value="1"/>
</dbReference>
<protein>
    <submittedName>
        <fullName evidence="8">MFS transporter</fullName>
    </submittedName>
</protein>
<feature type="transmembrane region" description="Helical" evidence="6">
    <location>
        <begin position="314"/>
        <end position="332"/>
    </location>
</feature>
<evidence type="ECO:0000313" key="8">
    <source>
        <dbReference type="EMBL" id="PAP74983.1"/>
    </source>
</evidence>
<keyword evidence="3 6" id="KW-0812">Transmembrane</keyword>
<feature type="transmembrane region" description="Helical" evidence="6">
    <location>
        <begin position="104"/>
        <end position="125"/>
    </location>
</feature>
<feature type="transmembrane region" description="Helical" evidence="6">
    <location>
        <begin position="79"/>
        <end position="98"/>
    </location>
</feature>
<dbReference type="SUPFAM" id="SSF103473">
    <property type="entry name" value="MFS general substrate transporter"/>
    <property type="match status" value="1"/>
</dbReference>
<dbReference type="PANTHER" id="PTHR23505">
    <property type="entry name" value="SPINSTER"/>
    <property type="match status" value="1"/>
</dbReference>
<feature type="transmembrane region" description="Helical" evidence="6">
    <location>
        <begin position="166"/>
        <end position="187"/>
    </location>
</feature>
<organism evidence="8 9">
    <name type="scientific">Rubrivirga marina</name>
    <dbReference type="NCBI Taxonomy" id="1196024"/>
    <lineage>
        <taxon>Bacteria</taxon>
        <taxon>Pseudomonadati</taxon>
        <taxon>Rhodothermota</taxon>
        <taxon>Rhodothermia</taxon>
        <taxon>Rhodothermales</taxon>
        <taxon>Rubricoccaceae</taxon>
        <taxon>Rubrivirga</taxon>
    </lineage>
</organism>
<evidence type="ECO:0000256" key="2">
    <source>
        <dbReference type="ARBA" id="ARBA00022448"/>
    </source>
</evidence>
<dbReference type="GO" id="GO:0022857">
    <property type="term" value="F:transmembrane transporter activity"/>
    <property type="evidence" value="ECO:0007669"/>
    <property type="project" value="InterPro"/>
</dbReference>
<dbReference type="PANTHER" id="PTHR23505:SF79">
    <property type="entry name" value="PROTEIN SPINSTER"/>
    <property type="match status" value="1"/>
</dbReference>
<dbReference type="InterPro" id="IPR036259">
    <property type="entry name" value="MFS_trans_sf"/>
</dbReference>
<keyword evidence="5 6" id="KW-0472">Membrane</keyword>
<feature type="domain" description="Major facilitator superfamily (MFS) profile" evidence="7">
    <location>
        <begin position="13"/>
        <end position="426"/>
    </location>
</feature>
<feature type="transmembrane region" description="Helical" evidence="6">
    <location>
        <begin position="137"/>
        <end position="160"/>
    </location>
</feature>
<gene>
    <name evidence="8" type="ORF">BSZ37_00225</name>
</gene>
<dbReference type="GO" id="GO:0016020">
    <property type="term" value="C:membrane"/>
    <property type="evidence" value="ECO:0007669"/>
    <property type="project" value="UniProtKB-SubCell"/>
</dbReference>
<evidence type="ECO:0000256" key="1">
    <source>
        <dbReference type="ARBA" id="ARBA00004141"/>
    </source>
</evidence>
<name>A0A271IUU5_9BACT</name>
<feature type="transmembrane region" description="Helical" evidence="6">
    <location>
        <begin position="352"/>
        <end position="374"/>
    </location>
</feature>
<feature type="transmembrane region" description="Helical" evidence="6">
    <location>
        <begin position="217"/>
        <end position="239"/>
    </location>
</feature>
<feature type="transmembrane region" description="Helical" evidence="6">
    <location>
        <begin position="403"/>
        <end position="422"/>
    </location>
</feature>
<dbReference type="InterPro" id="IPR020846">
    <property type="entry name" value="MFS_dom"/>
</dbReference>
<keyword evidence="2" id="KW-0813">Transport</keyword>
<keyword evidence="9" id="KW-1185">Reference proteome</keyword>
<dbReference type="Proteomes" id="UP000216339">
    <property type="component" value="Unassembled WGS sequence"/>
</dbReference>
<evidence type="ECO:0000259" key="7">
    <source>
        <dbReference type="PROSITE" id="PS50850"/>
    </source>
</evidence>
<dbReference type="AlphaFoldDB" id="A0A271IUU5"/>
<dbReference type="CDD" id="cd17328">
    <property type="entry name" value="MFS_spinster_like"/>
    <property type="match status" value="1"/>
</dbReference>